<dbReference type="Proteomes" id="UP000199114">
    <property type="component" value="Unassembled WGS sequence"/>
</dbReference>
<dbReference type="AlphaFoldDB" id="A0A1H9FP96"/>
<gene>
    <name evidence="1" type="ORF">SAMN04489841_1639</name>
</gene>
<protein>
    <submittedName>
        <fullName evidence="1">MJ0042 family finger-like domain-containing protein</fullName>
    </submittedName>
</protein>
<evidence type="ECO:0000313" key="1">
    <source>
        <dbReference type="EMBL" id="SEQ39771.1"/>
    </source>
</evidence>
<organism evidence="1 2">
    <name type="scientific">Natrinema salaciae</name>
    <dbReference type="NCBI Taxonomy" id="1186196"/>
    <lineage>
        <taxon>Archaea</taxon>
        <taxon>Methanobacteriati</taxon>
        <taxon>Methanobacteriota</taxon>
        <taxon>Stenosarchaea group</taxon>
        <taxon>Halobacteria</taxon>
        <taxon>Halobacteriales</taxon>
        <taxon>Natrialbaceae</taxon>
        <taxon>Natrinema</taxon>
    </lineage>
</organism>
<name>A0A1H9FP96_9EURY</name>
<dbReference type="EMBL" id="FOFD01000002">
    <property type="protein sequence ID" value="SEQ39771.1"/>
    <property type="molecule type" value="Genomic_DNA"/>
</dbReference>
<proteinExistence type="predicted"/>
<accession>A0A1H9FP96</accession>
<reference evidence="2" key="1">
    <citation type="submission" date="2016-10" db="EMBL/GenBank/DDBJ databases">
        <authorList>
            <person name="Varghese N."/>
            <person name="Submissions S."/>
        </authorList>
    </citation>
    <scope>NUCLEOTIDE SEQUENCE [LARGE SCALE GENOMIC DNA]</scope>
    <source>
        <strain evidence="2">DSM 25055</strain>
    </source>
</reference>
<keyword evidence="2" id="KW-1185">Reference proteome</keyword>
<dbReference type="Gene3D" id="4.10.80.120">
    <property type="match status" value="1"/>
</dbReference>
<sequence length="42" mass="4580">MNARCPDCGSGFGELLEKYVANGEVIADFRCSNCGHEWSLSL</sequence>
<dbReference type="NCBIfam" id="TIGR02098">
    <property type="entry name" value="MJ0042_CXXC"/>
    <property type="match status" value="1"/>
</dbReference>
<evidence type="ECO:0000313" key="2">
    <source>
        <dbReference type="Proteomes" id="UP000199114"/>
    </source>
</evidence>
<dbReference type="STRING" id="1186196.SAMN04489841_1639"/>
<dbReference type="InterPro" id="IPR011723">
    <property type="entry name" value="Znf/thioredoxin_put"/>
</dbReference>